<dbReference type="Gene3D" id="3.30.1380.10">
    <property type="match status" value="1"/>
</dbReference>
<dbReference type="Proteomes" id="UP000262583">
    <property type="component" value="Chromosome"/>
</dbReference>
<sequence length="373" mass="40522">MVACCLAAPVSPNQLTTPRPTIRIVRPAKTGAPPTPAAAPTKKGRQTAHDTAKRTLPPPSPAPPAQNVSPNFYAEADTANQVEQARNASAVRAQKGSRPAEAPSPIALPTPKAGVSDSADRKLASLPTDAVSQFSSLTYERTRAVVASLIPAARSFNTDYRTRPAGAPIPLELRGRGLNGRDLPIGGEDAYRDQLPPDFMPTDLVLVPVEWCYANQPVYLRREAAESLVRMFRDAAREGLTLRIFSGYRDIRHQQRIYSQTVGRRGRASRTAARPGKSEHQLGTTADVTSTERYVTNPAFANTPEGRWLAKNAERYGWRFTVVSGSGARKRVVEPWHIRYFGCAGAGSPPTQNVAETKATNPLRTVLDKIRGK</sequence>
<keyword evidence="3" id="KW-0645">Protease</keyword>
<gene>
    <name evidence="3" type="ORF">BRCON_2752</name>
</gene>
<evidence type="ECO:0000313" key="4">
    <source>
        <dbReference type="Proteomes" id="UP000262583"/>
    </source>
</evidence>
<reference evidence="3 4" key="1">
    <citation type="submission" date="2018-05" db="EMBL/GenBank/DDBJ databases">
        <title>A metagenomic window into the 2 km-deep terrestrial subsurface aquifer revealed taxonomically and functionally diverse microbial community comprising novel uncultured bacterial lineages.</title>
        <authorList>
            <person name="Kadnikov V.V."/>
            <person name="Mardanov A.V."/>
            <person name="Beletsky A.V."/>
            <person name="Banks D."/>
            <person name="Pimenov N.V."/>
            <person name="Frank Y.A."/>
            <person name="Karnachuk O.V."/>
            <person name="Ravin N.V."/>
        </authorList>
    </citation>
    <scope>NUCLEOTIDE SEQUENCE [LARGE SCALE GENOMIC DNA]</scope>
    <source>
        <strain evidence="3">BY</strain>
    </source>
</reference>
<evidence type="ECO:0000256" key="1">
    <source>
        <dbReference type="SAM" id="MobiDB-lite"/>
    </source>
</evidence>
<feature type="region of interest" description="Disordered" evidence="1">
    <location>
        <begin position="85"/>
        <end position="121"/>
    </location>
</feature>
<protein>
    <submittedName>
        <fullName evidence="3">D-alanyl-D-alanine carboxypeptidase</fullName>
    </submittedName>
</protein>
<evidence type="ECO:0000259" key="2">
    <source>
        <dbReference type="Pfam" id="PF02557"/>
    </source>
</evidence>
<dbReference type="KEGG" id="schv:BRCON_2752"/>
<accession>A0A2Z4Y8B3</accession>
<dbReference type="InterPro" id="IPR003709">
    <property type="entry name" value="VanY-like_core_dom"/>
</dbReference>
<dbReference type="AlphaFoldDB" id="A0A2Z4Y8B3"/>
<dbReference type="Pfam" id="PF02557">
    <property type="entry name" value="VanY"/>
    <property type="match status" value="1"/>
</dbReference>
<feature type="domain" description="D-alanyl-D-alanine carboxypeptidase-like core" evidence="2">
    <location>
        <begin position="219"/>
        <end position="342"/>
    </location>
</feature>
<dbReference type="GO" id="GO:0004180">
    <property type="term" value="F:carboxypeptidase activity"/>
    <property type="evidence" value="ECO:0007669"/>
    <property type="project" value="UniProtKB-KW"/>
</dbReference>
<proteinExistence type="predicted"/>
<dbReference type="InterPro" id="IPR009045">
    <property type="entry name" value="Zn_M74/Hedgehog-like"/>
</dbReference>
<dbReference type="SUPFAM" id="SSF55166">
    <property type="entry name" value="Hedgehog/DD-peptidase"/>
    <property type="match status" value="1"/>
</dbReference>
<dbReference type="CDD" id="cd14852">
    <property type="entry name" value="LD-carboxypeptidase"/>
    <property type="match status" value="1"/>
</dbReference>
<dbReference type="InterPro" id="IPR052179">
    <property type="entry name" value="DD-CPase-like"/>
</dbReference>
<name>A0A2Z4Y8B3_SUMC1</name>
<evidence type="ECO:0000313" key="3">
    <source>
        <dbReference type="EMBL" id="AXA37494.1"/>
    </source>
</evidence>
<keyword evidence="3" id="KW-0378">Hydrolase</keyword>
<dbReference type="PANTHER" id="PTHR34385">
    <property type="entry name" value="D-ALANYL-D-ALANINE CARBOXYPEPTIDASE"/>
    <property type="match status" value="1"/>
</dbReference>
<feature type="region of interest" description="Disordered" evidence="1">
    <location>
        <begin position="261"/>
        <end position="289"/>
    </location>
</feature>
<dbReference type="InterPro" id="IPR058193">
    <property type="entry name" value="VanY/YodJ_core_dom"/>
</dbReference>
<dbReference type="PANTHER" id="PTHR34385:SF1">
    <property type="entry name" value="PEPTIDOGLYCAN L-ALANYL-D-GLUTAMATE ENDOPEPTIDASE CWLK"/>
    <property type="match status" value="1"/>
</dbReference>
<keyword evidence="3" id="KW-0121">Carboxypeptidase</keyword>
<feature type="region of interest" description="Disordered" evidence="1">
    <location>
        <begin position="26"/>
        <end position="70"/>
    </location>
</feature>
<dbReference type="GO" id="GO:0006508">
    <property type="term" value="P:proteolysis"/>
    <property type="evidence" value="ECO:0007669"/>
    <property type="project" value="InterPro"/>
</dbReference>
<dbReference type="EMBL" id="CP030759">
    <property type="protein sequence ID" value="AXA37494.1"/>
    <property type="molecule type" value="Genomic_DNA"/>
</dbReference>
<organism evidence="3 4">
    <name type="scientific">Sumerlaea chitinivorans</name>
    <dbReference type="NCBI Taxonomy" id="2250252"/>
    <lineage>
        <taxon>Bacteria</taxon>
        <taxon>Candidatus Sumerlaeota</taxon>
        <taxon>Candidatus Sumerlaeia</taxon>
        <taxon>Candidatus Sumerlaeales</taxon>
        <taxon>Candidatus Sumerlaeaceae</taxon>
        <taxon>Candidatus Sumerlaea</taxon>
    </lineage>
</organism>